<dbReference type="GO" id="GO:0005737">
    <property type="term" value="C:cytoplasm"/>
    <property type="evidence" value="ECO:0007669"/>
    <property type="project" value="TreeGrafter"/>
</dbReference>
<dbReference type="SUPFAM" id="SSF111347">
    <property type="entry name" value="Rap/Ran-GAP"/>
    <property type="match status" value="1"/>
</dbReference>
<evidence type="ECO:0000313" key="5">
    <source>
        <dbReference type="EMBL" id="ELP84906.1"/>
    </source>
</evidence>
<dbReference type="KEGG" id="eiv:EIN_284920"/>
<dbReference type="Proteomes" id="UP000014680">
    <property type="component" value="Unassembled WGS sequence"/>
</dbReference>
<evidence type="ECO:0000256" key="1">
    <source>
        <dbReference type="ARBA" id="ARBA00022468"/>
    </source>
</evidence>
<dbReference type="RefSeq" id="XP_004184252.1">
    <property type="nucleotide sequence ID" value="XM_004184204.1"/>
</dbReference>
<keyword evidence="6" id="KW-1185">Reference proteome</keyword>
<gene>
    <name evidence="5" type="ORF">EIN_284920</name>
</gene>
<dbReference type="EMBL" id="KB207106">
    <property type="protein sequence ID" value="ELP84906.1"/>
    <property type="molecule type" value="Genomic_DNA"/>
</dbReference>
<sequence length="632" mass="72816">MSLERVKQLIEENRRIVAMKESDSDSAKNAVFYLRKERDIFKNINEQFRLILQAKTDTYQQTKARLQKFQEESQRVIREAEVSKSLGCFCEEDKSYKEMLLEKKEEQTRELEKVVKEGTELFDVQMKTLTQIYDKGFTEIEKLKNTIYRGILPRQRRSSVDETGRQKLVTYGIKAREMKSVRDVDSTYLEFLQSQQHIPTNKIVKKIRLTSSMEHRLSTESKSIERKNSSEEGSGENTNVVVVPKKEEEAKPLFILPNTNIQPLTDVMKEYWGYFPLKDDFVAAQCVDVTGKWKRRKGKNTTGTFLFPKEPWWKVHFGSDEGKVSKWIGVDREHGVVLLLIKEMDKLPLEFGWCSETTGNVCALIRWNGGEKREVIPFGYAYPDDGKCTKQRASKIVSGLFCAAISMIQFDVAINEEMCLFDDLITQRQVSAFVISSGKEGCNWRQMGERREFSNDFLEFLAVLGDGVELRGFPGYAGGLDTKENGDGRYSVYVRKDCFEVMYKVGPMVPPQKCFELFMQEAVIILFKENSDRIDMNSIKSIRTQVVIIVTKANGGNYRVEMWTKEDSEVVSDDFPSEQYLVGNKYLREFIFTLVINAVCASNVSGVLASEKTNERTKILEGVYKRVVDKKK</sequence>
<feature type="region of interest" description="Disordered" evidence="3">
    <location>
        <begin position="214"/>
        <end position="238"/>
    </location>
</feature>
<proteinExistence type="predicted"/>
<dbReference type="OMA" id="YLKEFIM"/>
<name>L7FJV8_ENTIV</name>
<organism evidence="5 6">
    <name type="scientific">Entamoeba invadens IP1</name>
    <dbReference type="NCBI Taxonomy" id="370355"/>
    <lineage>
        <taxon>Eukaryota</taxon>
        <taxon>Amoebozoa</taxon>
        <taxon>Evosea</taxon>
        <taxon>Archamoebae</taxon>
        <taxon>Mastigamoebida</taxon>
        <taxon>Entamoebidae</taxon>
        <taxon>Entamoeba</taxon>
    </lineage>
</organism>
<dbReference type="OrthoDB" id="28308at2759"/>
<evidence type="ECO:0000313" key="6">
    <source>
        <dbReference type="Proteomes" id="UP000014680"/>
    </source>
</evidence>
<keyword evidence="2" id="KW-0175">Coiled coil</keyword>
<dbReference type="PANTHER" id="PTHR15711">
    <property type="entry name" value="RAP GTPASE-ACTIVATING PROTEIN"/>
    <property type="match status" value="1"/>
</dbReference>
<dbReference type="GO" id="GO:0051056">
    <property type="term" value="P:regulation of small GTPase mediated signal transduction"/>
    <property type="evidence" value="ECO:0007669"/>
    <property type="project" value="InterPro"/>
</dbReference>
<dbReference type="GeneID" id="14883846"/>
<dbReference type="PANTHER" id="PTHR15711:SF22">
    <property type="entry name" value="RAP-GAP DOMAIN-CONTAINING PROTEIN"/>
    <property type="match status" value="1"/>
</dbReference>
<dbReference type="VEuPathDB" id="AmoebaDB:EIN_284920"/>
<evidence type="ECO:0000256" key="3">
    <source>
        <dbReference type="SAM" id="MobiDB-lite"/>
    </source>
</evidence>
<protein>
    <recommendedName>
        <fullName evidence="4">Rap-GAP domain-containing protein</fullName>
    </recommendedName>
</protein>
<reference evidence="5 6" key="1">
    <citation type="submission" date="2012-10" db="EMBL/GenBank/DDBJ databases">
        <authorList>
            <person name="Zafar N."/>
            <person name="Inman J."/>
            <person name="Hall N."/>
            <person name="Lorenzi H."/>
            <person name="Caler E."/>
        </authorList>
    </citation>
    <scope>NUCLEOTIDE SEQUENCE [LARGE SCALE GENOMIC DNA]</scope>
    <source>
        <strain evidence="5 6">IP1</strain>
    </source>
</reference>
<dbReference type="Pfam" id="PF02145">
    <property type="entry name" value="Rap_GAP"/>
    <property type="match status" value="1"/>
</dbReference>
<evidence type="ECO:0000256" key="2">
    <source>
        <dbReference type="SAM" id="Coils"/>
    </source>
</evidence>
<dbReference type="InterPro" id="IPR035974">
    <property type="entry name" value="Rap/Ran-GAP_sf"/>
</dbReference>
<dbReference type="GO" id="GO:0005096">
    <property type="term" value="F:GTPase activator activity"/>
    <property type="evidence" value="ECO:0007669"/>
    <property type="project" value="UniProtKB-KW"/>
</dbReference>
<feature type="compositionally biased region" description="Basic and acidic residues" evidence="3">
    <location>
        <begin position="214"/>
        <end position="230"/>
    </location>
</feature>
<accession>L7FJV8</accession>
<dbReference type="AlphaFoldDB" id="L7FJV8"/>
<dbReference type="InterPro" id="IPR050989">
    <property type="entry name" value="Rap1_Ran_GAP"/>
</dbReference>
<dbReference type="InterPro" id="IPR000331">
    <property type="entry name" value="Rap/Ran_GAP_dom"/>
</dbReference>
<feature type="domain" description="Rap-GAP" evidence="4">
    <location>
        <begin position="418"/>
        <end position="623"/>
    </location>
</feature>
<keyword evidence="1" id="KW-0343">GTPase activation</keyword>
<feature type="coiled-coil region" evidence="2">
    <location>
        <begin position="52"/>
        <end position="121"/>
    </location>
</feature>
<dbReference type="PROSITE" id="PS50085">
    <property type="entry name" value="RAPGAP"/>
    <property type="match status" value="1"/>
</dbReference>
<dbReference type="Gene3D" id="3.40.50.11210">
    <property type="entry name" value="Rap/Ran-GAP"/>
    <property type="match status" value="1"/>
</dbReference>
<evidence type="ECO:0000259" key="4">
    <source>
        <dbReference type="PROSITE" id="PS50085"/>
    </source>
</evidence>